<protein>
    <submittedName>
        <fullName evidence="1">Uncharacterized protein</fullName>
    </submittedName>
</protein>
<evidence type="ECO:0000313" key="2">
    <source>
        <dbReference type="Proteomes" id="UP001341840"/>
    </source>
</evidence>
<dbReference type="Proteomes" id="UP001341840">
    <property type="component" value="Unassembled WGS sequence"/>
</dbReference>
<accession>A0ABU6XSM6</accession>
<evidence type="ECO:0000313" key="1">
    <source>
        <dbReference type="EMBL" id="MED6200526.1"/>
    </source>
</evidence>
<name>A0ABU6XSM6_9FABA</name>
<gene>
    <name evidence="1" type="ORF">PIB30_086007</name>
</gene>
<reference evidence="1 2" key="1">
    <citation type="journal article" date="2023" name="Plants (Basel)">
        <title>Bridging the Gap: Combining Genomics and Transcriptomics Approaches to Understand Stylosanthes scabra, an Orphan Legume from the Brazilian Caatinga.</title>
        <authorList>
            <person name="Ferreira-Neto J.R.C."/>
            <person name="da Silva M.D."/>
            <person name="Binneck E."/>
            <person name="de Melo N.F."/>
            <person name="da Silva R.H."/>
            <person name="de Melo A.L.T.M."/>
            <person name="Pandolfi V."/>
            <person name="Bustamante F.O."/>
            <person name="Brasileiro-Vidal A.C."/>
            <person name="Benko-Iseppon A.M."/>
        </authorList>
    </citation>
    <scope>NUCLEOTIDE SEQUENCE [LARGE SCALE GENOMIC DNA]</scope>
    <source>
        <tissue evidence="1">Leaves</tissue>
    </source>
</reference>
<organism evidence="1 2">
    <name type="scientific">Stylosanthes scabra</name>
    <dbReference type="NCBI Taxonomy" id="79078"/>
    <lineage>
        <taxon>Eukaryota</taxon>
        <taxon>Viridiplantae</taxon>
        <taxon>Streptophyta</taxon>
        <taxon>Embryophyta</taxon>
        <taxon>Tracheophyta</taxon>
        <taxon>Spermatophyta</taxon>
        <taxon>Magnoliopsida</taxon>
        <taxon>eudicotyledons</taxon>
        <taxon>Gunneridae</taxon>
        <taxon>Pentapetalae</taxon>
        <taxon>rosids</taxon>
        <taxon>fabids</taxon>
        <taxon>Fabales</taxon>
        <taxon>Fabaceae</taxon>
        <taxon>Papilionoideae</taxon>
        <taxon>50 kb inversion clade</taxon>
        <taxon>dalbergioids sensu lato</taxon>
        <taxon>Dalbergieae</taxon>
        <taxon>Pterocarpus clade</taxon>
        <taxon>Stylosanthes</taxon>
    </lineage>
</organism>
<comment type="caution">
    <text evidence="1">The sequence shown here is derived from an EMBL/GenBank/DDBJ whole genome shotgun (WGS) entry which is preliminary data.</text>
</comment>
<dbReference type="EMBL" id="JASCZI010212905">
    <property type="protein sequence ID" value="MED6200526.1"/>
    <property type="molecule type" value="Genomic_DNA"/>
</dbReference>
<keyword evidence="2" id="KW-1185">Reference proteome</keyword>
<proteinExistence type="predicted"/>
<sequence>MLRSNSDPDLLVFDLEIERSLRHIRQVKHRIQFENTWYSQIEKAFSESDSAYSSASETNIELPSSDSGTPTMGDLPRITLKQMGGASMALENQPVRFPNLNENFELKSEAWKLIESVADNNQHFKTRATSAAKGVYEVAPSESTILAKSLVDIVAMMKEIKEGQQVTPKLLTQHTTTPQQLSVKHCRICSCNSHHIDECPQLQEDNTVAASHNFYENQQPPPNNR</sequence>